<dbReference type="PANTHER" id="PTHR24353:SF37">
    <property type="entry name" value="CAMP-DEPENDENT PROTEIN KINASE CATALYTIC SUBUNIT PRKX"/>
    <property type="match status" value="1"/>
</dbReference>
<evidence type="ECO:0000256" key="5">
    <source>
        <dbReference type="ARBA" id="ARBA00022741"/>
    </source>
</evidence>
<dbReference type="Gene3D" id="1.10.510.10">
    <property type="entry name" value="Transferase(Phosphotransferase) domain 1"/>
    <property type="match status" value="1"/>
</dbReference>
<keyword evidence="2" id="KW-0723">Serine/threonine-protein kinase</keyword>
<comment type="catalytic activity">
    <reaction evidence="8">
        <text>L-threonyl-[protein] + ATP = O-phospho-L-threonyl-[protein] + ADP + H(+)</text>
        <dbReference type="Rhea" id="RHEA:46608"/>
        <dbReference type="Rhea" id="RHEA-COMP:11060"/>
        <dbReference type="Rhea" id="RHEA-COMP:11605"/>
        <dbReference type="ChEBI" id="CHEBI:15378"/>
        <dbReference type="ChEBI" id="CHEBI:30013"/>
        <dbReference type="ChEBI" id="CHEBI:30616"/>
        <dbReference type="ChEBI" id="CHEBI:61977"/>
        <dbReference type="ChEBI" id="CHEBI:456216"/>
        <dbReference type="EC" id="2.7.11.1"/>
    </reaction>
</comment>
<evidence type="ECO:0000256" key="9">
    <source>
        <dbReference type="ARBA" id="ARBA00048679"/>
    </source>
</evidence>
<evidence type="ECO:0000259" key="10">
    <source>
        <dbReference type="PROSITE" id="PS50011"/>
    </source>
</evidence>
<dbReference type="Pfam" id="PF00069">
    <property type="entry name" value="Pkinase"/>
    <property type="match status" value="1"/>
</dbReference>
<evidence type="ECO:0000256" key="4">
    <source>
        <dbReference type="ARBA" id="ARBA00022679"/>
    </source>
</evidence>
<evidence type="ECO:0000256" key="2">
    <source>
        <dbReference type="ARBA" id="ARBA00022527"/>
    </source>
</evidence>
<dbReference type="EMBL" id="MN740770">
    <property type="protein sequence ID" value="QHU10617.1"/>
    <property type="molecule type" value="Genomic_DNA"/>
</dbReference>
<comment type="catalytic activity">
    <reaction evidence="9">
        <text>L-seryl-[protein] + ATP = O-phospho-L-seryl-[protein] + ADP + H(+)</text>
        <dbReference type="Rhea" id="RHEA:17989"/>
        <dbReference type="Rhea" id="RHEA-COMP:9863"/>
        <dbReference type="Rhea" id="RHEA-COMP:11604"/>
        <dbReference type="ChEBI" id="CHEBI:15378"/>
        <dbReference type="ChEBI" id="CHEBI:29999"/>
        <dbReference type="ChEBI" id="CHEBI:30616"/>
        <dbReference type="ChEBI" id="CHEBI:83421"/>
        <dbReference type="ChEBI" id="CHEBI:456216"/>
        <dbReference type="EC" id="2.7.11.1"/>
    </reaction>
</comment>
<dbReference type="GO" id="GO:0004691">
    <property type="term" value="F:cAMP-dependent protein kinase activity"/>
    <property type="evidence" value="ECO:0007669"/>
    <property type="project" value="TreeGrafter"/>
</dbReference>
<reference evidence="11" key="1">
    <citation type="journal article" date="2020" name="Nature">
        <title>Giant virus diversity and host interactions through global metagenomics.</title>
        <authorList>
            <person name="Schulz F."/>
            <person name="Roux S."/>
            <person name="Paez-Espino D."/>
            <person name="Jungbluth S."/>
            <person name="Walsh D.A."/>
            <person name="Denef V.J."/>
            <person name="McMahon K.D."/>
            <person name="Konstantinidis K.T."/>
            <person name="Eloe-Fadrosh E.A."/>
            <person name="Kyrpides N.C."/>
            <person name="Woyke T."/>
        </authorList>
    </citation>
    <scope>NUCLEOTIDE SEQUENCE</scope>
    <source>
        <strain evidence="11">GVMAG-S-1101165-83</strain>
    </source>
</reference>
<dbReference type="PANTHER" id="PTHR24353">
    <property type="entry name" value="CYCLIC NUCLEOTIDE-DEPENDENT PROTEIN KINASE"/>
    <property type="match status" value="1"/>
</dbReference>
<dbReference type="GO" id="GO:0005524">
    <property type="term" value="F:ATP binding"/>
    <property type="evidence" value="ECO:0007669"/>
    <property type="project" value="UniProtKB-KW"/>
</dbReference>
<dbReference type="Gene3D" id="3.30.200.20">
    <property type="entry name" value="Phosphorylase Kinase, domain 1"/>
    <property type="match status" value="1"/>
</dbReference>
<keyword evidence="7" id="KW-0067">ATP-binding</keyword>
<keyword evidence="3" id="KW-0597">Phosphoprotein</keyword>
<dbReference type="SUPFAM" id="SSF56112">
    <property type="entry name" value="Protein kinase-like (PK-like)"/>
    <property type="match status" value="1"/>
</dbReference>
<dbReference type="GO" id="GO:0007010">
    <property type="term" value="P:cytoskeleton organization"/>
    <property type="evidence" value="ECO:0007669"/>
    <property type="project" value="UniProtKB-ARBA"/>
</dbReference>
<keyword evidence="5" id="KW-0547">Nucleotide-binding</keyword>
<dbReference type="PROSITE" id="PS50011">
    <property type="entry name" value="PROTEIN_KINASE_DOM"/>
    <property type="match status" value="1"/>
</dbReference>
<protein>
    <recommendedName>
        <fullName evidence="1">non-specific serine/threonine protein kinase</fullName>
        <ecNumber evidence="1">2.7.11.1</ecNumber>
    </recommendedName>
</protein>
<evidence type="ECO:0000256" key="3">
    <source>
        <dbReference type="ARBA" id="ARBA00022553"/>
    </source>
</evidence>
<feature type="domain" description="Protein kinase" evidence="10">
    <location>
        <begin position="101"/>
        <end position="384"/>
    </location>
</feature>
<dbReference type="InterPro" id="IPR017441">
    <property type="entry name" value="Protein_kinase_ATP_BS"/>
</dbReference>
<evidence type="ECO:0000313" key="11">
    <source>
        <dbReference type="EMBL" id="QHU10617.1"/>
    </source>
</evidence>
<dbReference type="PROSITE" id="PS00107">
    <property type="entry name" value="PROTEIN_KINASE_ATP"/>
    <property type="match status" value="1"/>
</dbReference>
<dbReference type="CDD" id="cd05123">
    <property type="entry name" value="STKc_AGC"/>
    <property type="match status" value="1"/>
</dbReference>
<dbReference type="EC" id="2.7.11.1" evidence="1"/>
<dbReference type="GO" id="GO:0005952">
    <property type="term" value="C:cAMP-dependent protein kinase complex"/>
    <property type="evidence" value="ECO:0007669"/>
    <property type="project" value="TreeGrafter"/>
</dbReference>
<evidence type="ECO:0000256" key="1">
    <source>
        <dbReference type="ARBA" id="ARBA00012513"/>
    </source>
</evidence>
<proteinExistence type="predicted"/>
<keyword evidence="6" id="KW-0418">Kinase</keyword>
<accession>A0A6C0K1R6</accession>
<evidence type="ECO:0000256" key="6">
    <source>
        <dbReference type="ARBA" id="ARBA00022777"/>
    </source>
</evidence>
<dbReference type="AlphaFoldDB" id="A0A6C0K1R6"/>
<name>A0A6C0K1R6_9ZZZZ</name>
<dbReference type="InterPro" id="IPR000719">
    <property type="entry name" value="Prot_kinase_dom"/>
</dbReference>
<evidence type="ECO:0000256" key="7">
    <source>
        <dbReference type="ARBA" id="ARBA00022840"/>
    </source>
</evidence>
<dbReference type="InterPro" id="IPR045270">
    <property type="entry name" value="STKc_AGC"/>
</dbReference>
<evidence type="ECO:0000256" key="8">
    <source>
        <dbReference type="ARBA" id="ARBA00047899"/>
    </source>
</evidence>
<sequence>MKTNNNKTNLTTNIRQIARKLSEIFDISKPNKIYPTTTEPDYLAFIECNKDLYKKQFFVDNEGANDDYSTVCLTNVSSLCSTDSMENDALKKSMLFDPDKFNIISILGSGTYGNVFLATYEDGSKVYKDRKRYAVKKLSKNNINKNNIKQVMDEKNILLEMDNPFVLRLHGTCQTNDELCLITELVECGELFTVIYEDEKLSHESCVFYSACIILALDHIHSKGVIFRDLKPENIMIDSLGYPRIVDFGLAKHLPYLEICDDGTTRKKTHCMTLCGTPEYFAPEIIFNDGYNQMVDVWAFGVIMYEMIIRRNPFSNSNPNDMTQLFTNIAQVKKNGILLPKAVDKQSDGFPNARDLITQLLSGDPKKRLGNEHELKNILKHPYFSSLSVDENAIYNRTFKPPCLQYKCIGDPLIDNYVASLTEEQYTGDQSIFENF</sequence>
<dbReference type="SMART" id="SM00220">
    <property type="entry name" value="S_TKc"/>
    <property type="match status" value="1"/>
</dbReference>
<keyword evidence="4" id="KW-0808">Transferase</keyword>
<organism evidence="11">
    <name type="scientific">viral metagenome</name>
    <dbReference type="NCBI Taxonomy" id="1070528"/>
    <lineage>
        <taxon>unclassified sequences</taxon>
        <taxon>metagenomes</taxon>
        <taxon>organismal metagenomes</taxon>
    </lineage>
</organism>
<dbReference type="InterPro" id="IPR011009">
    <property type="entry name" value="Kinase-like_dom_sf"/>
</dbReference>
<dbReference type="FunFam" id="1.10.510.10:FF:000024">
    <property type="entry name" value="Probable serine/threonine-protein kinase cot-1"/>
    <property type="match status" value="1"/>
</dbReference>